<protein>
    <recommendedName>
        <fullName evidence="2">DUF7136 domain-containing protein</fullName>
    </recommendedName>
</protein>
<keyword evidence="4" id="KW-1185">Reference proteome</keyword>
<dbReference type="EMBL" id="DS995706">
    <property type="protein sequence ID" value="EEQ33388.1"/>
    <property type="molecule type" value="Genomic_DNA"/>
</dbReference>
<name>C5FU04_ARTOC</name>
<accession>C5FU04</accession>
<dbReference type="Pfam" id="PF23584">
    <property type="entry name" value="DUF7136"/>
    <property type="match status" value="1"/>
</dbReference>
<feature type="domain" description="DUF7136" evidence="2">
    <location>
        <begin position="32"/>
        <end position="231"/>
    </location>
</feature>
<evidence type="ECO:0000313" key="4">
    <source>
        <dbReference type="Proteomes" id="UP000002035"/>
    </source>
</evidence>
<dbReference type="HOGENOM" id="CLU_060383_0_0_1"/>
<keyword evidence="1" id="KW-0732">Signal</keyword>
<evidence type="ECO:0000256" key="1">
    <source>
        <dbReference type="SAM" id="SignalP"/>
    </source>
</evidence>
<dbReference type="RefSeq" id="XP_002844243.1">
    <property type="nucleotide sequence ID" value="XM_002844197.1"/>
</dbReference>
<evidence type="ECO:0000313" key="3">
    <source>
        <dbReference type="EMBL" id="EEQ33388.1"/>
    </source>
</evidence>
<dbReference type="OrthoDB" id="4490227at2759"/>
<dbReference type="OMA" id="KINNSTW"/>
<dbReference type="AlphaFoldDB" id="C5FU04"/>
<dbReference type="GeneID" id="9222482"/>
<dbReference type="VEuPathDB" id="FungiDB:MCYG_06207"/>
<feature type="chain" id="PRO_5002949677" description="DUF7136 domain-containing protein" evidence="1">
    <location>
        <begin position="17"/>
        <end position="279"/>
    </location>
</feature>
<sequence length="279" mass="30443">MLLLHILMLLLPLVAGDSDIDYLEPNPRLLDGLEFSLVFPRNETYAPTQYFPIVIAVRNPIDVWPLGLHLKTVIWPHDEEVPPIDSEYTFPLEGYTSGSSPTSSPYFFAINGTNLTNGTTGTFTLLWYFILQHTCSEGVPRSDPVEKTCMSGTLRVKFTTAHGAPLPDIEAAVDRCSNSTAFLKPYGLREYGNCPYVNSSGTPLPPVADPCLVKPFAKELAANVSAAMLELMGCPDGEWQTIKQPCPPKETKKSGGLRSTTGLGVAWILLLATLICAVL</sequence>
<gene>
    <name evidence="3" type="ORF">MCYG_06207</name>
</gene>
<evidence type="ECO:0000259" key="2">
    <source>
        <dbReference type="Pfam" id="PF23584"/>
    </source>
</evidence>
<feature type="signal peptide" evidence="1">
    <location>
        <begin position="1"/>
        <end position="16"/>
    </location>
</feature>
<reference evidence="4" key="1">
    <citation type="journal article" date="2012" name="MBio">
        <title>Comparative genome analysis of Trichophyton rubrum and related dermatophytes reveals candidate genes involved in infection.</title>
        <authorList>
            <person name="Martinez D.A."/>
            <person name="Oliver B.G."/>
            <person name="Graeser Y."/>
            <person name="Goldberg J.M."/>
            <person name="Li W."/>
            <person name="Martinez-Rossi N.M."/>
            <person name="Monod M."/>
            <person name="Shelest E."/>
            <person name="Barton R.C."/>
            <person name="Birch E."/>
            <person name="Brakhage A.A."/>
            <person name="Chen Z."/>
            <person name="Gurr S.J."/>
            <person name="Heiman D."/>
            <person name="Heitman J."/>
            <person name="Kosti I."/>
            <person name="Rossi A."/>
            <person name="Saif S."/>
            <person name="Samalova M."/>
            <person name="Saunders C.W."/>
            <person name="Shea T."/>
            <person name="Summerbell R.C."/>
            <person name="Xu J."/>
            <person name="Young S."/>
            <person name="Zeng Q."/>
            <person name="Birren B.W."/>
            <person name="Cuomo C.A."/>
            <person name="White T.C."/>
        </authorList>
    </citation>
    <scope>NUCLEOTIDE SEQUENCE [LARGE SCALE GENOMIC DNA]</scope>
    <source>
        <strain evidence="4">ATCC MYA-4605 / CBS 113480</strain>
    </source>
</reference>
<organism evidence="3 4">
    <name type="scientific">Arthroderma otae (strain ATCC MYA-4605 / CBS 113480)</name>
    <name type="common">Microsporum canis</name>
    <dbReference type="NCBI Taxonomy" id="554155"/>
    <lineage>
        <taxon>Eukaryota</taxon>
        <taxon>Fungi</taxon>
        <taxon>Dikarya</taxon>
        <taxon>Ascomycota</taxon>
        <taxon>Pezizomycotina</taxon>
        <taxon>Eurotiomycetes</taxon>
        <taxon>Eurotiomycetidae</taxon>
        <taxon>Onygenales</taxon>
        <taxon>Arthrodermataceae</taxon>
        <taxon>Microsporum</taxon>
    </lineage>
</organism>
<proteinExistence type="predicted"/>
<dbReference type="eggNOG" id="ENOG502SS5Y">
    <property type="taxonomic scope" value="Eukaryota"/>
</dbReference>
<dbReference type="InterPro" id="IPR055560">
    <property type="entry name" value="DUF7136"/>
</dbReference>
<dbReference type="Proteomes" id="UP000002035">
    <property type="component" value="Unassembled WGS sequence"/>
</dbReference>